<keyword evidence="4" id="KW-1185">Reference proteome</keyword>
<feature type="compositionally biased region" description="Basic and acidic residues" evidence="1">
    <location>
        <begin position="235"/>
        <end position="250"/>
    </location>
</feature>
<reference evidence="3 4" key="1">
    <citation type="submission" date="2023-07" db="EMBL/GenBank/DDBJ databases">
        <title>Comparative genomics of wheat-associated soil bacteria to identify genetic determinants of phenazine resistance.</title>
        <authorList>
            <person name="Mouncey N."/>
        </authorList>
    </citation>
    <scope>NUCLEOTIDE SEQUENCE [LARGE SCALE GENOMIC DNA]</scope>
    <source>
        <strain evidence="3 4">V3I3</strain>
    </source>
</reference>
<dbReference type="Pfam" id="PF02720">
    <property type="entry name" value="DUF222"/>
    <property type="match status" value="1"/>
</dbReference>
<feature type="domain" description="HNH nuclease" evidence="2">
    <location>
        <begin position="143"/>
        <end position="195"/>
    </location>
</feature>
<dbReference type="EMBL" id="JAUSYY010000001">
    <property type="protein sequence ID" value="MDQ0893459.1"/>
    <property type="molecule type" value="Genomic_DNA"/>
</dbReference>
<feature type="region of interest" description="Disordered" evidence="1">
    <location>
        <begin position="26"/>
        <end position="51"/>
    </location>
</feature>
<evidence type="ECO:0000313" key="3">
    <source>
        <dbReference type="EMBL" id="MDQ0893459.1"/>
    </source>
</evidence>
<dbReference type="CDD" id="cd00085">
    <property type="entry name" value="HNHc"/>
    <property type="match status" value="1"/>
</dbReference>
<dbReference type="InterPro" id="IPR003870">
    <property type="entry name" value="DUF222"/>
</dbReference>
<accession>A0ABU0R5X2</accession>
<dbReference type="InterPro" id="IPR003615">
    <property type="entry name" value="HNH_nuc"/>
</dbReference>
<dbReference type="Gene3D" id="1.10.30.50">
    <property type="match status" value="1"/>
</dbReference>
<name>A0ABU0R5X2_9MICO</name>
<feature type="compositionally biased region" description="Basic and acidic residues" evidence="1">
    <location>
        <begin position="34"/>
        <end position="51"/>
    </location>
</feature>
<gene>
    <name evidence="3" type="ORF">QFZ26_001014</name>
</gene>
<dbReference type="SMART" id="SM00507">
    <property type="entry name" value="HNHc"/>
    <property type="match status" value="1"/>
</dbReference>
<evidence type="ECO:0000256" key="1">
    <source>
        <dbReference type="SAM" id="MobiDB-lite"/>
    </source>
</evidence>
<protein>
    <recommendedName>
        <fullName evidence="2">HNH nuclease domain-containing protein</fullName>
    </recommendedName>
</protein>
<evidence type="ECO:0000259" key="2">
    <source>
        <dbReference type="SMART" id="SM00507"/>
    </source>
</evidence>
<comment type="caution">
    <text evidence="3">The sequence shown here is derived from an EMBL/GenBank/DDBJ whole genome shotgun (WGS) entry which is preliminary data.</text>
</comment>
<organism evidence="3 4">
    <name type="scientific">Agromyces ramosus</name>
    <dbReference type="NCBI Taxonomy" id="33879"/>
    <lineage>
        <taxon>Bacteria</taxon>
        <taxon>Bacillati</taxon>
        <taxon>Actinomycetota</taxon>
        <taxon>Actinomycetes</taxon>
        <taxon>Micrococcales</taxon>
        <taxon>Microbacteriaceae</taxon>
        <taxon>Agromyces</taxon>
    </lineage>
</organism>
<proteinExistence type="predicted"/>
<dbReference type="Proteomes" id="UP001239083">
    <property type="component" value="Unassembled WGS sequence"/>
</dbReference>
<sequence length="250" mass="26664">MPLTGELMPEVAAKLTRLFDAHLSPRSGTGFMTEAERASSADSGETRSADQQRHDVLAAAIDTAARSGEHPTIGRAAPTVLVSVRAADLVAGRGVAHADGVDVPISLRAARHMICTGGTQTVTFDDDGRIMALGSPERCFTPHQRRAITLRDGGCLIPGCSVPAAWCEIHHVAPAAEGGPTDPGNGVMLCWFHHRTIDTSGWGIRMLRGVPQIRPPAWLDPGGGWRAVTKSPTRLADRHERRERSENPAA</sequence>
<evidence type="ECO:0000313" key="4">
    <source>
        <dbReference type="Proteomes" id="UP001239083"/>
    </source>
</evidence>
<feature type="region of interest" description="Disordered" evidence="1">
    <location>
        <begin position="221"/>
        <end position="250"/>
    </location>
</feature>